<dbReference type="RefSeq" id="YP_009201263.1">
    <property type="nucleotide sequence ID" value="NC_028829.1"/>
</dbReference>
<protein>
    <submittedName>
        <fullName evidence="1">Uncharacterized protein</fullName>
    </submittedName>
</protein>
<dbReference type="KEGG" id="vg:26628486"/>
<evidence type="ECO:0000313" key="2">
    <source>
        <dbReference type="Proteomes" id="UP000202888"/>
    </source>
</evidence>
<sequence>MLHKYSTNRFMNMVNYMSSQFVQGTIFLGFMPITAPSDSWGMYVPESDHRWCAVHLFDSEQQATRSDEEEREQKRINKGYEWLIVLYGTDNSSYMKRFKRREDAIAWFFNEESVKTLDGLFFYNS</sequence>
<organism evidence="1 2">
    <name type="scientific">Vibrio phage ValKK3</name>
    <dbReference type="NCBI Taxonomy" id="1610855"/>
    <lineage>
        <taxon>Viruses</taxon>
        <taxon>Duplodnaviria</taxon>
        <taxon>Heunggongvirae</taxon>
        <taxon>Uroviricota</taxon>
        <taxon>Caudoviricetes</taxon>
        <taxon>Pantevenvirales</taxon>
        <taxon>Straboviridae</taxon>
        <taxon>Schizotequatrovirus</taxon>
        <taxon>Schizotequatrovirus valkk3</taxon>
    </lineage>
</organism>
<keyword evidence="2" id="KW-1185">Reference proteome</keyword>
<dbReference type="Proteomes" id="UP000202888">
    <property type="component" value="Segment"/>
</dbReference>
<dbReference type="EMBL" id="KP671755">
    <property type="protein sequence ID" value="AJT61001.1"/>
    <property type="molecule type" value="Genomic_DNA"/>
</dbReference>
<dbReference type="OrthoDB" id="16261at10239"/>
<dbReference type="GeneID" id="26628486"/>
<evidence type="ECO:0000313" key="1">
    <source>
        <dbReference type="EMBL" id="AJT61001.1"/>
    </source>
</evidence>
<name>A0A0D4DAX0_9CAUD</name>
<reference evidence="1 2" key="1">
    <citation type="journal article" date="2016" name="Genom Data">
        <title>Complete genome sequence of a giant Vibrio phage ValKK3 infecting Vibrio alginolyticus.</title>
        <authorList>
            <person name="Lal T.M."/>
            <person name="Sano M."/>
            <person name="Hatai K."/>
            <person name="Ransangan J."/>
        </authorList>
    </citation>
    <scope>NUCLEOTIDE SEQUENCE [LARGE SCALE GENOMIC DNA]</scope>
</reference>
<proteinExistence type="predicted"/>
<accession>A0A0D4DAX0</accession>